<evidence type="ECO:0000313" key="2">
    <source>
        <dbReference type="EMBL" id="AXE16402.1"/>
    </source>
</evidence>
<reference evidence="2 3" key="1">
    <citation type="submission" date="2018-07" db="EMBL/GenBank/DDBJ databases">
        <title>Genome sequencing of Runella.</title>
        <authorList>
            <person name="Baek M.-G."/>
            <person name="Yi H."/>
        </authorList>
    </citation>
    <scope>NUCLEOTIDE SEQUENCE [LARGE SCALE GENOMIC DNA]</scope>
    <source>
        <strain evidence="2 3">HYN0085</strain>
    </source>
</reference>
<dbReference type="OrthoDB" id="1024052at2"/>
<dbReference type="InterPro" id="IPR035177">
    <property type="entry name" value="TssN"/>
</dbReference>
<dbReference type="KEGG" id="run:DR864_00995"/>
<feature type="transmembrane region" description="Helical" evidence="1">
    <location>
        <begin position="38"/>
        <end position="58"/>
    </location>
</feature>
<proteinExistence type="predicted"/>
<name>A0A344TCN1_9BACT</name>
<dbReference type="AlphaFoldDB" id="A0A344TCN1"/>
<dbReference type="RefSeq" id="WP_114065189.1">
    <property type="nucleotide sequence ID" value="NZ_CP030850.1"/>
</dbReference>
<keyword evidence="3" id="KW-1185">Reference proteome</keyword>
<dbReference type="Proteomes" id="UP000251993">
    <property type="component" value="Chromosome"/>
</dbReference>
<feature type="transmembrane region" description="Helical" evidence="1">
    <location>
        <begin position="64"/>
        <end position="86"/>
    </location>
</feature>
<organism evidence="2 3">
    <name type="scientific">Runella rosea</name>
    <dbReference type="NCBI Taxonomy" id="2259595"/>
    <lineage>
        <taxon>Bacteria</taxon>
        <taxon>Pseudomonadati</taxon>
        <taxon>Bacteroidota</taxon>
        <taxon>Cytophagia</taxon>
        <taxon>Cytophagales</taxon>
        <taxon>Spirosomataceae</taxon>
        <taxon>Runella</taxon>
    </lineage>
</organism>
<evidence type="ECO:0008006" key="4">
    <source>
        <dbReference type="Google" id="ProtNLM"/>
    </source>
</evidence>
<dbReference type="Pfam" id="PF17555">
    <property type="entry name" value="TssN"/>
    <property type="match status" value="1"/>
</dbReference>
<feature type="transmembrane region" description="Helical" evidence="1">
    <location>
        <begin position="6"/>
        <end position="26"/>
    </location>
</feature>
<keyword evidence="1" id="KW-0472">Membrane</keyword>
<keyword evidence="1" id="KW-1133">Transmembrane helix</keyword>
<accession>A0A344TCN1</accession>
<evidence type="ECO:0000256" key="1">
    <source>
        <dbReference type="SAM" id="Phobius"/>
    </source>
</evidence>
<feature type="transmembrane region" description="Helical" evidence="1">
    <location>
        <begin position="126"/>
        <end position="145"/>
    </location>
</feature>
<protein>
    <recommendedName>
        <fullName evidence="4">Transmembrane protein</fullName>
    </recommendedName>
</protein>
<gene>
    <name evidence="2" type="ORF">DR864_00995</name>
</gene>
<sequence length="280" mass="31955">MSSTILTLLIGNIVFGIANLGIVAYLKSSAIFSKKLLMHVLIVFALFAALGGVVSQIASLSLNFIVFETGALILGVVFLITAYKTFSTWLERKEFAPGFWLCVSLMFFGMAGFILSYSLISKQAEMLIPYLSLGALRYLLPYVFIKSYDFWKTIPPSVYQKWYYPVTTRVPAIELRNTMRVKVRISKKPNDPTWEGHEFEAPQDRTLGEWLHYMMNLYNTKVDPNNPILFEDIQTGRAVGWVFYTSSFWGLFKTYLDPEKTFIQNNITTSTPIIARSYTD</sequence>
<dbReference type="EMBL" id="CP030850">
    <property type="protein sequence ID" value="AXE16402.1"/>
    <property type="molecule type" value="Genomic_DNA"/>
</dbReference>
<evidence type="ECO:0000313" key="3">
    <source>
        <dbReference type="Proteomes" id="UP000251993"/>
    </source>
</evidence>
<feature type="transmembrane region" description="Helical" evidence="1">
    <location>
        <begin position="98"/>
        <end position="120"/>
    </location>
</feature>
<keyword evidence="1" id="KW-0812">Transmembrane</keyword>